<name>A0AAW2L0F2_SESRA</name>
<evidence type="ECO:0000313" key="1">
    <source>
        <dbReference type="EMBL" id="KAL0312725.1"/>
    </source>
</evidence>
<proteinExistence type="predicted"/>
<reference evidence="1" key="2">
    <citation type="journal article" date="2024" name="Plant">
        <title>Genomic evolution and insights into agronomic trait innovations of Sesamum species.</title>
        <authorList>
            <person name="Miao H."/>
            <person name="Wang L."/>
            <person name="Qu L."/>
            <person name="Liu H."/>
            <person name="Sun Y."/>
            <person name="Le M."/>
            <person name="Wang Q."/>
            <person name="Wei S."/>
            <person name="Zheng Y."/>
            <person name="Lin W."/>
            <person name="Duan Y."/>
            <person name="Cao H."/>
            <person name="Xiong S."/>
            <person name="Wang X."/>
            <person name="Wei L."/>
            <person name="Li C."/>
            <person name="Ma Q."/>
            <person name="Ju M."/>
            <person name="Zhao R."/>
            <person name="Li G."/>
            <person name="Mu C."/>
            <person name="Tian Q."/>
            <person name="Mei H."/>
            <person name="Zhang T."/>
            <person name="Gao T."/>
            <person name="Zhang H."/>
        </authorList>
    </citation>
    <scope>NUCLEOTIDE SEQUENCE</scope>
    <source>
        <strain evidence="1">G02</strain>
    </source>
</reference>
<protein>
    <submittedName>
        <fullName evidence="1">Uncharacterized protein</fullName>
    </submittedName>
</protein>
<comment type="caution">
    <text evidence="1">The sequence shown here is derived from an EMBL/GenBank/DDBJ whole genome shotgun (WGS) entry which is preliminary data.</text>
</comment>
<accession>A0AAW2L0F2</accession>
<dbReference type="AlphaFoldDB" id="A0AAW2L0F2"/>
<reference evidence="1" key="1">
    <citation type="submission" date="2020-06" db="EMBL/GenBank/DDBJ databases">
        <authorList>
            <person name="Li T."/>
            <person name="Hu X."/>
            <person name="Zhang T."/>
            <person name="Song X."/>
            <person name="Zhang H."/>
            <person name="Dai N."/>
            <person name="Sheng W."/>
            <person name="Hou X."/>
            <person name="Wei L."/>
        </authorList>
    </citation>
    <scope>NUCLEOTIDE SEQUENCE</scope>
    <source>
        <strain evidence="1">G02</strain>
        <tissue evidence="1">Leaf</tissue>
    </source>
</reference>
<dbReference type="EMBL" id="JACGWJ010000026">
    <property type="protein sequence ID" value="KAL0312725.1"/>
    <property type="molecule type" value="Genomic_DNA"/>
</dbReference>
<organism evidence="1">
    <name type="scientific">Sesamum radiatum</name>
    <name type="common">Black benniseed</name>
    <dbReference type="NCBI Taxonomy" id="300843"/>
    <lineage>
        <taxon>Eukaryota</taxon>
        <taxon>Viridiplantae</taxon>
        <taxon>Streptophyta</taxon>
        <taxon>Embryophyta</taxon>
        <taxon>Tracheophyta</taxon>
        <taxon>Spermatophyta</taxon>
        <taxon>Magnoliopsida</taxon>
        <taxon>eudicotyledons</taxon>
        <taxon>Gunneridae</taxon>
        <taxon>Pentapetalae</taxon>
        <taxon>asterids</taxon>
        <taxon>lamiids</taxon>
        <taxon>Lamiales</taxon>
        <taxon>Pedaliaceae</taxon>
        <taxon>Sesamum</taxon>
    </lineage>
</organism>
<gene>
    <name evidence="1" type="ORF">Sradi_5671800</name>
</gene>
<sequence>MITFKAAKAPRIHTYDFNGETSPAAEVEGVGATVPGVGAAVPGVGGACHGTGAGADAPGAETVMTSFIPLLQWSAMLQMYHFFPGAERVISSDPLVNRLLAFDATHCWKSLPFTFATV</sequence>